<evidence type="ECO:0000313" key="4">
    <source>
        <dbReference type="Proteomes" id="UP001209570"/>
    </source>
</evidence>
<protein>
    <recommendedName>
        <fullName evidence="2">Chromo domain-containing protein</fullName>
    </recommendedName>
</protein>
<dbReference type="Proteomes" id="UP001209570">
    <property type="component" value="Unassembled WGS sequence"/>
</dbReference>
<dbReference type="CDD" id="cd00024">
    <property type="entry name" value="CD_CSD"/>
    <property type="match status" value="1"/>
</dbReference>
<evidence type="ECO:0000313" key="3">
    <source>
        <dbReference type="EMBL" id="KAJ0391718.1"/>
    </source>
</evidence>
<dbReference type="EMBL" id="JAKCXM010000874">
    <property type="protein sequence ID" value="KAJ0391718.1"/>
    <property type="molecule type" value="Genomic_DNA"/>
</dbReference>
<evidence type="ECO:0000256" key="1">
    <source>
        <dbReference type="SAM" id="MobiDB-lite"/>
    </source>
</evidence>
<dbReference type="SMART" id="SM00298">
    <property type="entry name" value="CHROMO"/>
    <property type="match status" value="1"/>
</dbReference>
<dbReference type="InterPro" id="IPR023780">
    <property type="entry name" value="Chromo_domain"/>
</dbReference>
<proteinExistence type="predicted"/>
<name>A0AAD5L737_PYTIN</name>
<dbReference type="Gene3D" id="2.40.50.40">
    <property type="match status" value="1"/>
</dbReference>
<organism evidence="3 4">
    <name type="scientific">Pythium insidiosum</name>
    <name type="common">Pythiosis disease agent</name>
    <dbReference type="NCBI Taxonomy" id="114742"/>
    <lineage>
        <taxon>Eukaryota</taxon>
        <taxon>Sar</taxon>
        <taxon>Stramenopiles</taxon>
        <taxon>Oomycota</taxon>
        <taxon>Peronosporomycetes</taxon>
        <taxon>Pythiales</taxon>
        <taxon>Pythiaceae</taxon>
        <taxon>Pythium</taxon>
    </lineage>
</organism>
<dbReference type="Pfam" id="PF00385">
    <property type="entry name" value="Chromo"/>
    <property type="match status" value="1"/>
</dbReference>
<gene>
    <name evidence="3" type="ORF">P43SY_010405</name>
</gene>
<dbReference type="AlphaFoldDB" id="A0AAD5L737"/>
<reference evidence="3" key="1">
    <citation type="submission" date="2021-12" db="EMBL/GenBank/DDBJ databases">
        <title>Prjna785345.</title>
        <authorList>
            <person name="Rujirawat T."/>
            <person name="Krajaejun T."/>
        </authorList>
    </citation>
    <scope>NUCLEOTIDE SEQUENCE</scope>
    <source>
        <strain evidence="3">Pi057C3</strain>
    </source>
</reference>
<feature type="domain" description="Chromo" evidence="2">
    <location>
        <begin position="75"/>
        <end position="137"/>
    </location>
</feature>
<accession>A0AAD5L737</accession>
<dbReference type="SUPFAM" id="SSF54160">
    <property type="entry name" value="Chromo domain-like"/>
    <property type="match status" value="1"/>
</dbReference>
<comment type="caution">
    <text evidence="3">The sequence shown here is derived from an EMBL/GenBank/DDBJ whole genome shotgun (WGS) entry which is preliminary data.</text>
</comment>
<feature type="compositionally biased region" description="Basic and acidic residues" evidence="1">
    <location>
        <begin position="12"/>
        <end position="23"/>
    </location>
</feature>
<dbReference type="InterPro" id="IPR016197">
    <property type="entry name" value="Chromo-like_dom_sf"/>
</dbReference>
<feature type="region of interest" description="Disordered" evidence="1">
    <location>
        <begin position="1"/>
        <end position="30"/>
    </location>
</feature>
<evidence type="ECO:0000259" key="2">
    <source>
        <dbReference type="PROSITE" id="PS50013"/>
    </source>
</evidence>
<dbReference type="InterPro" id="IPR000953">
    <property type="entry name" value="Chromo/chromo_shadow_dom"/>
</dbReference>
<keyword evidence="4" id="KW-1185">Reference proteome</keyword>
<sequence length="143" mass="16065">MGGHDLPLGCGKTDDWSGSEKHPPHTQTPGIVTGDWQKHRIEQDVHSSRLKLYANKDFQVTQEVVEHVAAQGIMLAVAKLLEHRWNPSKRHHELLVSWKGLEPIEDSWESLKSLAKDIPVLVKAYAETHGDKSLRQALSKLLA</sequence>
<dbReference type="PROSITE" id="PS50013">
    <property type="entry name" value="CHROMO_2"/>
    <property type="match status" value="1"/>
</dbReference>